<keyword evidence="2" id="KW-1185">Reference proteome</keyword>
<evidence type="ECO:0000313" key="1">
    <source>
        <dbReference type="EMBL" id="CAG8846720.1"/>
    </source>
</evidence>
<sequence>AERSERTPNSNTKTLISAQHAIIESRKAELIEDMKLYEILVKIISKNINNDKLFEVYKTLKQSLIAETLACIEALNAKKQQQT</sequence>
<gene>
    <name evidence="1" type="ORF">RPERSI_LOCUS34290</name>
</gene>
<dbReference type="EMBL" id="CAJVQC010152549">
    <property type="protein sequence ID" value="CAG8846720.1"/>
    <property type="molecule type" value="Genomic_DNA"/>
</dbReference>
<organism evidence="1 2">
    <name type="scientific">Racocetra persica</name>
    <dbReference type="NCBI Taxonomy" id="160502"/>
    <lineage>
        <taxon>Eukaryota</taxon>
        <taxon>Fungi</taxon>
        <taxon>Fungi incertae sedis</taxon>
        <taxon>Mucoromycota</taxon>
        <taxon>Glomeromycotina</taxon>
        <taxon>Glomeromycetes</taxon>
        <taxon>Diversisporales</taxon>
        <taxon>Gigasporaceae</taxon>
        <taxon>Racocetra</taxon>
    </lineage>
</organism>
<comment type="caution">
    <text evidence="1">The sequence shown here is derived from an EMBL/GenBank/DDBJ whole genome shotgun (WGS) entry which is preliminary data.</text>
</comment>
<protein>
    <submittedName>
        <fullName evidence="1">32014_t:CDS:1</fullName>
    </submittedName>
</protein>
<proteinExistence type="predicted"/>
<name>A0ACA9ST77_9GLOM</name>
<feature type="non-terminal residue" evidence="1">
    <location>
        <position position="1"/>
    </location>
</feature>
<accession>A0ACA9ST77</accession>
<reference evidence="1" key="1">
    <citation type="submission" date="2021-06" db="EMBL/GenBank/DDBJ databases">
        <authorList>
            <person name="Kallberg Y."/>
            <person name="Tangrot J."/>
            <person name="Rosling A."/>
        </authorList>
    </citation>
    <scope>NUCLEOTIDE SEQUENCE</scope>
    <source>
        <strain evidence="1">MA461A</strain>
    </source>
</reference>
<dbReference type="Proteomes" id="UP000789920">
    <property type="component" value="Unassembled WGS sequence"/>
</dbReference>
<evidence type="ECO:0000313" key="2">
    <source>
        <dbReference type="Proteomes" id="UP000789920"/>
    </source>
</evidence>